<feature type="compositionally biased region" description="Polar residues" evidence="1">
    <location>
        <begin position="62"/>
        <end position="76"/>
    </location>
</feature>
<dbReference type="EMBL" id="FLLR01000123">
    <property type="protein sequence ID" value="SBO14963.1"/>
    <property type="molecule type" value="Genomic_DNA"/>
</dbReference>
<comment type="caution">
    <text evidence="2">The sequence shown here is derived from an EMBL/GenBank/DDBJ whole genome shotgun (WGS) entry which is preliminary data.</text>
</comment>
<gene>
    <name evidence="2" type="ORF">ANAPC1_01341</name>
</gene>
<reference evidence="3" key="1">
    <citation type="submission" date="2016-03" db="EMBL/GenBank/DDBJ databases">
        <authorList>
            <person name="Loux Valentin"/>
        </authorList>
    </citation>
    <scope>NUCLEOTIDE SEQUENCE [LARGE SCALE GENOMIC DNA]</scope>
    <source>
        <strain evidence="3">C1</strain>
    </source>
</reference>
<dbReference type="Proteomes" id="UP000078419">
    <property type="component" value="Unassembled WGS sequence"/>
</dbReference>
<dbReference type="AlphaFoldDB" id="A0AA45UTX2"/>
<protein>
    <submittedName>
        <fullName evidence="2">Uncharacterized protein</fullName>
    </submittedName>
</protein>
<evidence type="ECO:0000313" key="3">
    <source>
        <dbReference type="Proteomes" id="UP000078419"/>
    </source>
</evidence>
<name>A0AA45UTX2_ANAPH</name>
<sequence length="113" mass="12289">MNITKLHYEMPPLQVSPEEFFSDLIKNSTLERTLYRDYSKEHVLGASQSQQSFQDASLQLDTTSISGDLGSESTISDDTRSMKNAPATTLDDGSIASLQEALSVEADNGGRSA</sequence>
<evidence type="ECO:0000256" key="1">
    <source>
        <dbReference type="SAM" id="MobiDB-lite"/>
    </source>
</evidence>
<proteinExistence type="predicted"/>
<accession>A0AA45UTX2</accession>
<organism evidence="2 3">
    <name type="scientific">Anaplasma phagocytophilum</name>
    <name type="common">Ehrlichia phagocytophila</name>
    <dbReference type="NCBI Taxonomy" id="948"/>
    <lineage>
        <taxon>Bacteria</taxon>
        <taxon>Pseudomonadati</taxon>
        <taxon>Pseudomonadota</taxon>
        <taxon>Alphaproteobacteria</taxon>
        <taxon>Rickettsiales</taxon>
        <taxon>Anaplasmataceae</taxon>
        <taxon>Anaplasma</taxon>
        <taxon>phagocytophilum group</taxon>
    </lineage>
</organism>
<feature type="region of interest" description="Disordered" evidence="1">
    <location>
        <begin position="61"/>
        <end position="94"/>
    </location>
</feature>
<evidence type="ECO:0000313" key="2">
    <source>
        <dbReference type="EMBL" id="SBO14963.1"/>
    </source>
</evidence>